<reference evidence="7 8" key="1">
    <citation type="submission" date="2019-02" db="EMBL/GenBank/DDBJ databases">
        <title>Deep-cultivation of Planctomycetes and their phenomic and genomic characterization uncovers novel biology.</title>
        <authorList>
            <person name="Wiegand S."/>
            <person name="Jogler M."/>
            <person name="Boedeker C."/>
            <person name="Pinto D."/>
            <person name="Vollmers J."/>
            <person name="Rivas-Marin E."/>
            <person name="Kohn T."/>
            <person name="Peeters S.H."/>
            <person name="Heuer A."/>
            <person name="Rast P."/>
            <person name="Oberbeckmann S."/>
            <person name="Bunk B."/>
            <person name="Jeske O."/>
            <person name="Meyerdierks A."/>
            <person name="Storesund J.E."/>
            <person name="Kallscheuer N."/>
            <person name="Luecker S."/>
            <person name="Lage O.M."/>
            <person name="Pohl T."/>
            <person name="Merkel B.J."/>
            <person name="Hornburger P."/>
            <person name="Mueller R.-W."/>
            <person name="Bruemmer F."/>
            <person name="Labrenz M."/>
            <person name="Spormann A.M."/>
            <person name="Op den Camp H."/>
            <person name="Overmann J."/>
            <person name="Amann R."/>
            <person name="Jetten M.S.M."/>
            <person name="Mascher T."/>
            <person name="Medema M.H."/>
            <person name="Devos D.P."/>
            <person name="Kaster A.-K."/>
            <person name="Ovreas L."/>
            <person name="Rohde M."/>
            <person name="Galperin M.Y."/>
            <person name="Jogler C."/>
        </authorList>
    </citation>
    <scope>NUCLEOTIDE SEQUENCE [LARGE SCALE GENOMIC DNA]</scope>
    <source>
        <strain evidence="7 8">V22</strain>
    </source>
</reference>
<evidence type="ECO:0000256" key="4">
    <source>
        <dbReference type="PROSITE-ProRule" id="PRU00182"/>
    </source>
</evidence>
<dbReference type="InterPro" id="IPR050188">
    <property type="entry name" value="RluA_PseudoU_synthase"/>
</dbReference>
<dbReference type="Gene3D" id="3.10.290.10">
    <property type="entry name" value="RNA-binding S4 domain"/>
    <property type="match status" value="1"/>
</dbReference>
<keyword evidence="2 5" id="KW-0413">Isomerase</keyword>
<comment type="function">
    <text evidence="5">Responsible for synthesis of pseudouridine from uracil.</text>
</comment>
<dbReference type="PROSITE" id="PS50889">
    <property type="entry name" value="S4"/>
    <property type="match status" value="1"/>
</dbReference>
<dbReference type="NCBIfam" id="TIGR00005">
    <property type="entry name" value="rluA_subfam"/>
    <property type="match status" value="1"/>
</dbReference>
<dbReference type="AlphaFoldDB" id="A0A517TBF1"/>
<dbReference type="CDD" id="cd02869">
    <property type="entry name" value="PseudoU_synth_RluA_like"/>
    <property type="match status" value="1"/>
</dbReference>
<dbReference type="PANTHER" id="PTHR21600">
    <property type="entry name" value="MITOCHONDRIAL RNA PSEUDOURIDINE SYNTHASE"/>
    <property type="match status" value="1"/>
</dbReference>
<dbReference type="RefSeq" id="WP_197439627.1">
    <property type="nucleotide sequence ID" value="NZ_CP036316.1"/>
</dbReference>
<dbReference type="Proteomes" id="UP000319976">
    <property type="component" value="Chromosome"/>
</dbReference>
<evidence type="ECO:0000256" key="5">
    <source>
        <dbReference type="RuleBase" id="RU362028"/>
    </source>
</evidence>
<dbReference type="Pfam" id="PF00849">
    <property type="entry name" value="PseudoU_synth_2"/>
    <property type="match status" value="1"/>
</dbReference>
<name>A0A517TBF1_9PLAN</name>
<dbReference type="CDD" id="cd00165">
    <property type="entry name" value="S4"/>
    <property type="match status" value="1"/>
</dbReference>
<sequence length="320" mass="35640">MADDPQSFTIDETTQGLRVDHFLTQSFDGFSRTHLQRAIKEGGVLLNGSATKPGHKLRAGDQLSVVIPPEAPSELPAEKIDLDVLYEDGHLVIINKPHGLIVHPGRGNYSGTLASGLQFHFDQLSDAAGELRPGIVHRLDRDTSGVLVVAKNNQIHHQLSAQFEQRTVQKEYCAIVWGEVEFDSDWIETHIRVHPKQREKMQVCGPGGEAREAITFFEVLERFPGFSYVKLTLKTGRTHQLRVHMQHLGHSIVADKMYGGHAMLLRKELGLEPADKALIKRQALHARKLTVTHPVTGEPLTAEAPIPEDMQRTLDALRAL</sequence>
<dbReference type="SMART" id="SM00363">
    <property type="entry name" value="S4"/>
    <property type="match status" value="1"/>
</dbReference>
<dbReference type="InterPro" id="IPR002942">
    <property type="entry name" value="S4_RNA-bd"/>
</dbReference>
<protein>
    <recommendedName>
        <fullName evidence="5">Pseudouridine synthase</fullName>
        <ecNumber evidence="5">5.4.99.-</ecNumber>
    </recommendedName>
</protein>
<dbReference type="PROSITE" id="PS01129">
    <property type="entry name" value="PSI_RLU"/>
    <property type="match status" value="1"/>
</dbReference>
<accession>A0A517TBF1</accession>
<dbReference type="GO" id="GO:0120159">
    <property type="term" value="F:rRNA pseudouridine synthase activity"/>
    <property type="evidence" value="ECO:0007669"/>
    <property type="project" value="UniProtKB-ARBA"/>
</dbReference>
<dbReference type="GO" id="GO:0003723">
    <property type="term" value="F:RNA binding"/>
    <property type="evidence" value="ECO:0007669"/>
    <property type="project" value="UniProtKB-KW"/>
</dbReference>
<dbReference type="GO" id="GO:0000455">
    <property type="term" value="P:enzyme-directed rRNA pseudouridine synthesis"/>
    <property type="evidence" value="ECO:0007669"/>
    <property type="project" value="UniProtKB-ARBA"/>
</dbReference>
<feature type="active site" evidence="3">
    <location>
        <position position="140"/>
    </location>
</feature>
<dbReference type="PANTHER" id="PTHR21600:SF44">
    <property type="entry name" value="RIBOSOMAL LARGE SUBUNIT PSEUDOURIDINE SYNTHASE D"/>
    <property type="match status" value="1"/>
</dbReference>
<evidence type="ECO:0000256" key="3">
    <source>
        <dbReference type="PIRSR" id="PIRSR606225-1"/>
    </source>
</evidence>
<evidence type="ECO:0000256" key="2">
    <source>
        <dbReference type="ARBA" id="ARBA00023235"/>
    </source>
</evidence>
<dbReference type="SUPFAM" id="SSF55120">
    <property type="entry name" value="Pseudouridine synthase"/>
    <property type="match status" value="1"/>
</dbReference>
<dbReference type="InterPro" id="IPR006145">
    <property type="entry name" value="PsdUridine_synth_RsuA/RluA"/>
</dbReference>
<keyword evidence="8" id="KW-1185">Reference proteome</keyword>
<organism evidence="7 8">
    <name type="scientific">Calycomorphotria hydatis</name>
    <dbReference type="NCBI Taxonomy" id="2528027"/>
    <lineage>
        <taxon>Bacteria</taxon>
        <taxon>Pseudomonadati</taxon>
        <taxon>Planctomycetota</taxon>
        <taxon>Planctomycetia</taxon>
        <taxon>Planctomycetales</taxon>
        <taxon>Planctomycetaceae</taxon>
        <taxon>Calycomorphotria</taxon>
    </lineage>
</organism>
<comment type="similarity">
    <text evidence="1 5">Belongs to the pseudouridine synthase RluA family.</text>
</comment>
<evidence type="ECO:0000313" key="7">
    <source>
        <dbReference type="EMBL" id="QDT65695.1"/>
    </source>
</evidence>
<dbReference type="InterPro" id="IPR036986">
    <property type="entry name" value="S4_RNA-bd_sf"/>
</dbReference>
<dbReference type="EMBL" id="CP036316">
    <property type="protein sequence ID" value="QDT65695.1"/>
    <property type="molecule type" value="Genomic_DNA"/>
</dbReference>
<dbReference type="EC" id="5.4.99.-" evidence="5"/>
<dbReference type="Gene3D" id="3.30.2350.10">
    <property type="entry name" value="Pseudouridine synthase"/>
    <property type="match status" value="1"/>
</dbReference>
<dbReference type="KEGG" id="chya:V22_29550"/>
<comment type="catalytic activity">
    <reaction evidence="5">
        <text>a uridine in RNA = a pseudouridine in RNA</text>
        <dbReference type="Rhea" id="RHEA:48348"/>
        <dbReference type="Rhea" id="RHEA-COMP:12068"/>
        <dbReference type="Rhea" id="RHEA-COMP:12069"/>
        <dbReference type="ChEBI" id="CHEBI:65314"/>
        <dbReference type="ChEBI" id="CHEBI:65315"/>
    </reaction>
</comment>
<dbReference type="SUPFAM" id="SSF55174">
    <property type="entry name" value="Alpha-L RNA-binding motif"/>
    <property type="match status" value="1"/>
</dbReference>
<evidence type="ECO:0000259" key="6">
    <source>
        <dbReference type="SMART" id="SM00363"/>
    </source>
</evidence>
<dbReference type="InterPro" id="IPR020103">
    <property type="entry name" value="PsdUridine_synth_cat_dom_sf"/>
</dbReference>
<feature type="domain" description="RNA-binding S4" evidence="6">
    <location>
        <begin position="17"/>
        <end position="76"/>
    </location>
</feature>
<proteinExistence type="inferred from homology"/>
<gene>
    <name evidence="7" type="ORF">V22_29550</name>
</gene>
<dbReference type="InterPro" id="IPR006224">
    <property type="entry name" value="PsdUridine_synth_RluA-like_CS"/>
</dbReference>
<evidence type="ECO:0000256" key="1">
    <source>
        <dbReference type="ARBA" id="ARBA00010876"/>
    </source>
</evidence>
<keyword evidence="4" id="KW-0694">RNA-binding</keyword>
<dbReference type="InterPro" id="IPR006225">
    <property type="entry name" value="PsdUridine_synth_RluC/D"/>
</dbReference>
<dbReference type="Pfam" id="PF01479">
    <property type="entry name" value="S4"/>
    <property type="match status" value="1"/>
</dbReference>
<evidence type="ECO:0000313" key="8">
    <source>
        <dbReference type="Proteomes" id="UP000319976"/>
    </source>
</evidence>